<dbReference type="PANTHER" id="PTHR10566:SF119">
    <property type="entry name" value="OS04G0640500 PROTEIN"/>
    <property type="match status" value="1"/>
</dbReference>
<evidence type="ECO:0000313" key="3">
    <source>
        <dbReference type="EMBL" id="KAG5179566.1"/>
    </source>
</evidence>
<dbReference type="SUPFAM" id="SSF56112">
    <property type="entry name" value="Protein kinase-like (PK-like)"/>
    <property type="match status" value="1"/>
</dbReference>
<evidence type="ECO:0000256" key="1">
    <source>
        <dbReference type="ARBA" id="ARBA00009670"/>
    </source>
</evidence>
<dbReference type="OrthoDB" id="427480at2759"/>
<feature type="domain" description="ABC1 atypical kinase-like" evidence="2">
    <location>
        <begin position="135"/>
        <end position="374"/>
    </location>
</feature>
<name>A0A835YQ71_9STRA</name>
<protein>
    <submittedName>
        <fullName evidence="3">ABC1 family-domain-containing protein</fullName>
    </submittedName>
</protein>
<comment type="similarity">
    <text evidence="1">Belongs to the protein kinase superfamily. ADCK protein kinase family.</text>
</comment>
<dbReference type="CDD" id="cd05121">
    <property type="entry name" value="ABC1_ADCK3-like"/>
    <property type="match status" value="1"/>
</dbReference>
<dbReference type="InterPro" id="IPR050154">
    <property type="entry name" value="UbiB_kinase"/>
</dbReference>
<evidence type="ECO:0000313" key="4">
    <source>
        <dbReference type="Proteomes" id="UP000664859"/>
    </source>
</evidence>
<organism evidence="3 4">
    <name type="scientific">Tribonema minus</name>
    <dbReference type="NCBI Taxonomy" id="303371"/>
    <lineage>
        <taxon>Eukaryota</taxon>
        <taxon>Sar</taxon>
        <taxon>Stramenopiles</taxon>
        <taxon>Ochrophyta</taxon>
        <taxon>PX clade</taxon>
        <taxon>Xanthophyceae</taxon>
        <taxon>Tribonematales</taxon>
        <taxon>Tribonemataceae</taxon>
        <taxon>Tribonema</taxon>
    </lineage>
</organism>
<dbReference type="PANTHER" id="PTHR10566">
    <property type="entry name" value="CHAPERONE-ACTIVITY OF BC1 COMPLEX CABC1 -RELATED"/>
    <property type="match status" value="1"/>
</dbReference>
<comment type="caution">
    <text evidence="3">The sequence shown here is derived from an EMBL/GenBank/DDBJ whole genome shotgun (WGS) entry which is preliminary data.</text>
</comment>
<dbReference type="EMBL" id="JAFCMP010000457">
    <property type="protein sequence ID" value="KAG5179566.1"/>
    <property type="molecule type" value="Genomic_DNA"/>
</dbReference>
<evidence type="ECO:0000259" key="2">
    <source>
        <dbReference type="Pfam" id="PF03109"/>
    </source>
</evidence>
<dbReference type="Pfam" id="PF03109">
    <property type="entry name" value="ABC1"/>
    <property type="match status" value="1"/>
</dbReference>
<dbReference type="InterPro" id="IPR011009">
    <property type="entry name" value="Kinase-like_dom_sf"/>
</dbReference>
<reference evidence="3" key="1">
    <citation type="submission" date="2021-02" db="EMBL/GenBank/DDBJ databases">
        <title>First Annotated Genome of the Yellow-green Alga Tribonema minus.</title>
        <authorList>
            <person name="Mahan K.M."/>
        </authorList>
    </citation>
    <scope>NUCLEOTIDE SEQUENCE</scope>
    <source>
        <strain evidence="3">UTEX B ZZ1240</strain>
    </source>
</reference>
<keyword evidence="4" id="KW-1185">Reference proteome</keyword>
<sequence length="525" mass="57001">MDELLPKAATAAAAAAVLAAYQWRGARAASRDALPLQYDVDAIERYFALRPDAVLSRALELAVEGVALAVRGALNAVALRLVRAPRARASLANVRATELREAITRLGPAFIKLGQALSSRPDLVDEQTMAELSLLQDALPFFPNGVARALVREELGAYPERLFDEISAEPVAAASLGQVYKAKIGGGASVAVKVQRPGLVDRIALDCHILRTVAGALAGIARLPGVRFRTDLVSVVDEYASRLFEELDYETEARNMRKFQRLYGHLDGIYIPQVYEEFSARRVITTEWIDGTKVVNERAKVSPNDLALLQVGIQCTLMQLLDKGFLHADPHGGNLLKTPSGKLAYLDFGLVSDIPASVMDTIICATVHLMNRAYPALAGDFPGLALMSADDAQRDLPAFAAALEEVFDPIMLDLRAKLDAAQDGGGGAFPPIPFASIVDRLFSLAQEFNFVVPPYFLSNLRALGELEGLAMTADASFNLVGAVYPYVARRLLTDPSPRLRRALQEFVIDDSGLPRWDVIDTLLHD</sequence>
<gene>
    <name evidence="3" type="ORF">JKP88DRAFT_201024</name>
</gene>
<dbReference type="Proteomes" id="UP000664859">
    <property type="component" value="Unassembled WGS sequence"/>
</dbReference>
<feature type="non-terminal residue" evidence="3">
    <location>
        <position position="1"/>
    </location>
</feature>
<dbReference type="AlphaFoldDB" id="A0A835YQ71"/>
<accession>A0A835YQ71</accession>
<proteinExistence type="inferred from homology"/>
<dbReference type="InterPro" id="IPR004147">
    <property type="entry name" value="ABC1_dom"/>
</dbReference>